<accession>A0A2M7FDS9</accession>
<proteinExistence type="predicted"/>
<gene>
    <name evidence="1" type="ORF">COW49_00430</name>
</gene>
<organism evidence="1 2">
    <name type="scientific">Candidatus Kaiserbacteria bacterium CG17_big_fil_post_rev_8_21_14_2_50_51_7</name>
    <dbReference type="NCBI Taxonomy" id="1974613"/>
    <lineage>
        <taxon>Bacteria</taxon>
        <taxon>Candidatus Kaiseribacteriota</taxon>
    </lineage>
</organism>
<dbReference type="EMBL" id="PFFD01000020">
    <property type="protein sequence ID" value="PIV87267.1"/>
    <property type="molecule type" value="Genomic_DNA"/>
</dbReference>
<dbReference type="AlphaFoldDB" id="A0A2M7FDS9"/>
<dbReference type="Proteomes" id="UP000228497">
    <property type="component" value="Unassembled WGS sequence"/>
</dbReference>
<reference evidence="2" key="1">
    <citation type="submission" date="2017-09" db="EMBL/GenBank/DDBJ databases">
        <title>Depth-based differentiation of microbial function through sediment-hosted aquifers and enrichment of novel symbionts in the deep terrestrial subsurface.</title>
        <authorList>
            <person name="Probst A.J."/>
            <person name="Ladd B."/>
            <person name="Jarett J.K."/>
            <person name="Geller-Mcgrath D.E."/>
            <person name="Sieber C.M.K."/>
            <person name="Emerson J.B."/>
            <person name="Anantharaman K."/>
            <person name="Thomas B.C."/>
            <person name="Malmstrom R."/>
            <person name="Stieglmeier M."/>
            <person name="Klingl A."/>
            <person name="Woyke T."/>
            <person name="Ryan C.M."/>
            <person name="Banfield J.F."/>
        </authorList>
    </citation>
    <scope>NUCLEOTIDE SEQUENCE [LARGE SCALE GENOMIC DNA]</scope>
</reference>
<protein>
    <submittedName>
        <fullName evidence="1">Uncharacterized protein</fullName>
    </submittedName>
</protein>
<name>A0A2M7FDS9_9BACT</name>
<evidence type="ECO:0000313" key="1">
    <source>
        <dbReference type="EMBL" id="PIV87267.1"/>
    </source>
</evidence>
<evidence type="ECO:0000313" key="2">
    <source>
        <dbReference type="Proteomes" id="UP000228497"/>
    </source>
</evidence>
<comment type="caution">
    <text evidence="1">The sequence shown here is derived from an EMBL/GenBank/DDBJ whole genome shotgun (WGS) entry which is preliminary data.</text>
</comment>
<sequence>MARDPSALTLNVRLSIKRTLSDYFEAELGVPLVFDLSEAFPFTPSMDVKEWISVHYGPTISGNLSRMFISFYICTRNDYEGIRLQELEDALVGLLATPTNLWSIVSGVWTVIGKISYIVRTSSEGFDDLGKDNTKVRNISVEVLWGSITG</sequence>